<organism evidence="2 3">
    <name type="scientific">Intestinimonas massiliensis</name>
    <name type="common">ex Afouda et al. 2020</name>
    <dbReference type="NCBI Taxonomy" id="1673721"/>
    <lineage>
        <taxon>Bacteria</taxon>
        <taxon>Bacillati</taxon>
        <taxon>Bacillota</taxon>
        <taxon>Clostridia</taxon>
        <taxon>Eubacteriales</taxon>
        <taxon>Intestinimonas</taxon>
    </lineage>
</organism>
<evidence type="ECO:0000313" key="3">
    <source>
        <dbReference type="Proteomes" id="UP001204562"/>
    </source>
</evidence>
<feature type="chain" id="PRO_5043935784" evidence="1">
    <location>
        <begin position="31"/>
        <end position="236"/>
    </location>
</feature>
<accession>A0AAW5JIM9</accession>
<comment type="caution">
    <text evidence="2">The sequence shown here is derived from an EMBL/GenBank/DDBJ whole genome shotgun (WGS) entry which is preliminary data.</text>
</comment>
<sequence>MGIYKFIAKKLVPILLVSSMSLCLSVPAMAAEEKEGESSNMHAVSIDYAPLTDDERKALIREEMERLLGPDAVYCMYFGDEDTNGIMPINDIDEYKTEYSPIKSVSISGKPGGVLEASLSVSGPSDQTYYLGWTYTDAGGPSVSKGISFAHPFKFITVSLSLGMVSNTDNYGIEFGINDAKPGVKYKVTEVTKTYDVQQYIIYKKVYNDAGSYTWEEWSGGKTETVTNRNFKIVQV</sequence>
<keyword evidence="1" id="KW-0732">Signal</keyword>
<dbReference type="Proteomes" id="UP001204562">
    <property type="component" value="Unassembled WGS sequence"/>
</dbReference>
<dbReference type="RefSeq" id="WP_256303386.1">
    <property type="nucleotide sequence ID" value="NZ_JANFYS010000006.1"/>
</dbReference>
<reference evidence="2" key="1">
    <citation type="submission" date="2022-06" db="EMBL/GenBank/DDBJ databases">
        <title>Isolation of gut microbiota from human fecal samples.</title>
        <authorList>
            <person name="Pamer E.G."/>
            <person name="Barat B."/>
            <person name="Waligurski E."/>
            <person name="Medina S."/>
            <person name="Paddock L."/>
            <person name="Mostad J."/>
        </authorList>
    </citation>
    <scope>NUCLEOTIDE SEQUENCE</scope>
    <source>
        <strain evidence="2">DFI.9.91</strain>
    </source>
</reference>
<name>A0AAW5JIM9_9FIRM</name>
<gene>
    <name evidence="2" type="ORF">NE579_04180</name>
</gene>
<protein>
    <submittedName>
        <fullName evidence="2">Uncharacterized protein</fullName>
    </submittedName>
</protein>
<feature type="signal peptide" evidence="1">
    <location>
        <begin position="1"/>
        <end position="30"/>
    </location>
</feature>
<evidence type="ECO:0000256" key="1">
    <source>
        <dbReference type="SAM" id="SignalP"/>
    </source>
</evidence>
<evidence type="ECO:0000313" key="2">
    <source>
        <dbReference type="EMBL" id="MCQ4769667.1"/>
    </source>
</evidence>
<dbReference type="AlphaFoldDB" id="A0AAW5JIM9"/>
<dbReference type="EMBL" id="JANFYS010000006">
    <property type="protein sequence ID" value="MCQ4769667.1"/>
    <property type="molecule type" value="Genomic_DNA"/>
</dbReference>
<proteinExistence type="predicted"/>